<keyword evidence="3" id="KW-1185">Reference proteome</keyword>
<sequence>MSAEYWTNLRAEHHEIHGICFVVPSPDEHFDARIRHWAKWWDGFYQDTLRALGPQPIDLYVICLDPPETYACEYTYEGFLERGIRLFYLRSEEESVRFLKTIMVDIPLAPESPRSSLDQDSASVSDMDKYELLGPKKTKLSALHEALAVAGFEMRALLQEKYSATTKQNRAVEESLARTTERIRLLGLALAEKESKLDYLSTPDEFEIIGEASEKVYLRTLNFDIQAGFPIRKFYIEFPGLREKWEFIDPPTIDFDDPMHFTSKLKITETLPPTKPRSRRGIGARDDGLSEVVIHFFGYRHEIHEEEIRNLKLQVQQTKEELQYVGGLLKGLTEQHVKLCREIGTQQDLLSVCREDIGKLRHSDELDWDFTRVRRYLLRSSFCGISSEYGLRSYIPKNIAPVNPQIASMITMGSTVSEELFDKSQQLLTSSMRDLIPRIKTYGNSIGIPFSSIISTGAIRRDFGISDMFTDTSSEDEDSEDEWLKTRPNLRPDPQNLREDDQPNFNTQTKQGKKYNEEYSNLLKKAFDIKSNLKSRWATSRELGTAFQRRISEGHAKFSEDMEGLDYPKMWQMFLLDTEDFKGDKAASQSDSGGYIEIGAYANILQHESSLEAIHEVCSTNKV</sequence>
<feature type="region of interest" description="Disordered" evidence="1">
    <location>
        <begin position="470"/>
        <end position="513"/>
    </location>
</feature>
<dbReference type="Proteomes" id="UP001313282">
    <property type="component" value="Unassembled WGS sequence"/>
</dbReference>
<reference evidence="2 3" key="1">
    <citation type="submission" date="2019-10" db="EMBL/GenBank/DDBJ databases">
        <authorList>
            <person name="Palmer J.M."/>
        </authorList>
    </citation>
    <scope>NUCLEOTIDE SEQUENCE [LARGE SCALE GENOMIC DNA]</scope>
    <source>
        <strain evidence="2 3">TWF718</strain>
    </source>
</reference>
<name>A0AAN8MLL1_9PEZI</name>
<comment type="caution">
    <text evidence="2">The sequence shown here is derived from an EMBL/GenBank/DDBJ whole genome shotgun (WGS) entry which is preliminary data.</text>
</comment>
<evidence type="ECO:0000313" key="3">
    <source>
        <dbReference type="Proteomes" id="UP001313282"/>
    </source>
</evidence>
<dbReference type="EMBL" id="JAVHNR010000008">
    <property type="protein sequence ID" value="KAK6334777.1"/>
    <property type="molecule type" value="Genomic_DNA"/>
</dbReference>
<gene>
    <name evidence="2" type="ORF">TWF718_010223</name>
</gene>
<evidence type="ECO:0000313" key="2">
    <source>
        <dbReference type="EMBL" id="KAK6334777.1"/>
    </source>
</evidence>
<protein>
    <submittedName>
        <fullName evidence="2">Uncharacterized protein</fullName>
    </submittedName>
</protein>
<proteinExistence type="predicted"/>
<organism evidence="2 3">
    <name type="scientific">Orbilia javanica</name>
    <dbReference type="NCBI Taxonomy" id="47235"/>
    <lineage>
        <taxon>Eukaryota</taxon>
        <taxon>Fungi</taxon>
        <taxon>Dikarya</taxon>
        <taxon>Ascomycota</taxon>
        <taxon>Pezizomycotina</taxon>
        <taxon>Orbiliomycetes</taxon>
        <taxon>Orbiliales</taxon>
        <taxon>Orbiliaceae</taxon>
        <taxon>Orbilia</taxon>
    </lineage>
</organism>
<accession>A0AAN8MLL1</accession>
<dbReference type="AlphaFoldDB" id="A0AAN8MLL1"/>
<evidence type="ECO:0000256" key="1">
    <source>
        <dbReference type="SAM" id="MobiDB-lite"/>
    </source>
</evidence>